<name>A0A8J5IP78_9STRA</name>
<gene>
    <name evidence="1" type="ORF">JG688_00011364</name>
</gene>
<evidence type="ECO:0000313" key="2">
    <source>
        <dbReference type="Proteomes" id="UP000709295"/>
    </source>
</evidence>
<evidence type="ECO:0000313" key="1">
    <source>
        <dbReference type="EMBL" id="KAG6956563.1"/>
    </source>
</evidence>
<protein>
    <recommendedName>
        <fullName evidence="3">Core-binding (CB) domain-containing protein</fullName>
    </recommendedName>
</protein>
<dbReference type="Proteomes" id="UP000709295">
    <property type="component" value="Unassembled WGS sequence"/>
</dbReference>
<accession>A0A8J5IP78</accession>
<sequence>MEKRQSVSVGTLSGYRSAMKELFRRKETPRPAAYSNMLVTFFSGLTRMEAFKFNQDPKKSLSKTHCHSLYTASLSGNDDWPR</sequence>
<keyword evidence="2" id="KW-1185">Reference proteome</keyword>
<reference evidence="1" key="1">
    <citation type="submission" date="2021-01" db="EMBL/GenBank/DDBJ databases">
        <title>Phytophthora aleatoria, a newly-described species from Pinus radiata is distinct from Phytophthora cactorum isolates based on comparative genomics.</title>
        <authorList>
            <person name="Mcdougal R."/>
            <person name="Panda P."/>
            <person name="Williams N."/>
            <person name="Studholme D.J."/>
        </authorList>
    </citation>
    <scope>NUCLEOTIDE SEQUENCE</scope>
    <source>
        <strain evidence="1">NZFS 4037</strain>
    </source>
</reference>
<comment type="caution">
    <text evidence="1">The sequence shown here is derived from an EMBL/GenBank/DDBJ whole genome shotgun (WGS) entry which is preliminary data.</text>
</comment>
<organism evidence="1 2">
    <name type="scientific">Phytophthora aleatoria</name>
    <dbReference type="NCBI Taxonomy" id="2496075"/>
    <lineage>
        <taxon>Eukaryota</taxon>
        <taxon>Sar</taxon>
        <taxon>Stramenopiles</taxon>
        <taxon>Oomycota</taxon>
        <taxon>Peronosporomycetes</taxon>
        <taxon>Peronosporales</taxon>
        <taxon>Peronosporaceae</taxon>
        <taxon>Phytophthora</taxon>
    </lineage>
</organism>
<proteinExistence type="predicted"/>
<evidence type="ECO:0008006" key="3">
    <source>
        <dbReference type="Google" id="ProtNLM"/>
    </source>
</evidence>
<dbReference type="EMBL" id="JAENGY010000790">
    <property type="protein sequence ID" value="KAG6956563.1"/>
    <property type="molecule type" value="Genomic_DNA"/>
</dbReference>
<dbReference type="AlphaFoldDB" id="A0A8J5IP78"/>